<dbReference type="Gene3D" id="1.25.40.10">
    <property type="entry name" value="Tetratricopeptide repeat domain"/>
    <property type="match status" value="1"/>
</dbReference>
<organism evidence="2 3">
    <name type="scientific">Sphagnum jensenii</name>
    <dbReference type="NCBI Taxonomy" id="128206"/>
    <lineage>
        <taxon>Eukaryota</taxon>
        <taxon>Viridiplantae</taxon>
        <taxon>Streptophyta</taxon>
        <taxon>Embryophyta</taxon>
        <taxon>Bryophyta</taxon>
        <taxon>Sphagnophytina</taxon>
        <taxon>Sphagnopsida</taxon>
        <taxon>Sphagnales</taxon>
        <taxon>Sphagnaceae</taxon>
        <taxon>Sphagnum</taxon>
    </lineage>
</organism>
<dbReference type="SUPFAM" id="SSF48452">
    <property type="entry name" value="TPR-like"/>
    <property type="match status" value="1"/>
</dbReference>
<protein>
    <submittedName>
        <fullName evidence="2">Uncharacterized protein</fullName>
    </submittedName>
</protein>
<proteinExistence type="predicted"/>
<dbReference type="EMBL" id="OZ020112">
    <property type="protein sequence ID" value="CAK9265007.1"/>
    <property type="molecule type" value="Genomic_DNA"/>
</dbReference>
<dbReference type="PANTHER" id="PTHR26312:SF132">
    <property type="entry name" value="OS01G0855200 PROTEIN"/>
    <property type="match status" value="1"/>
</dbReference>
<reference evidence="2" key="1">
    <citation type="submission" date="2024-02" db="EMBL/GenBank/DDBJ databases">
        <authorList>
            <consortium name="ELIXIR-Norway"/>
            <consortium name="Elixir Norway"/>
        </authorList>
    </citation>
    <scope>NUCLEOTIDE SEQUENCE</scope>
</reference>
<accession>A0ABP0WF37</accession>
<keyword evidence="3" id="KW-1185">Reference proteome</keyword>
<sequence length="576" mass="61080">MGVGVFASSPQILSLSCSPSSPPSLSVCCCPSSLEVILADVGGGGGGGGGKSLTRRASDIAAVAAVAASASSSSSSSSCLELVLLKDGRRSSLTRRASDVAAMAGSVGFLQAELKSLKNSSAAAATAAPNTLTTGSSLRRSLSSGPSLLLLRRVSQECGTDPIFRSKSSGNSRDVGRSYQVEGGAQLPVSLRKLKRRHVEGKGTATQESDCGCSIRKAFASMVFMIGAMQSYVLQMRQALFSEWDAQEVLFLVHQELNTSFVWLFQQVFACTPKLMVSVMILLANFTVFSMGERIAVAAEVFNPPSAIIMSVLEERQAGLGMDSDAEEFAARALSSGSFIEDTPEVAGGGIGSSGGNNSKPVSVAGDSDGDSCLGMLSKRNTMFSEKDSGLESYAPGQVSDPHRFGSAQSSSSSSLSASSGSPVVKEREPLQHVKLDQETIRRLVAPVTVDLEPDNYACFDRTDLEYQHAISMQDTNTLLLANYAQFLYVVRHDNNRAEDFFHRALQVDPSDGEILGRFASFLWLGRGNKEAAERAYKAAIASDPQNPYHAGSYAHFLWHTCDEETSCSLGPSITL</sequence>
<dbReference type="InterPro" id="IPR011990">
    <property type="entry name" value="TPR-like_helical_dom_sf"/>
</dbReference>
<evidence type="ECO:0000256" key="1">
    <source>
        <dbReference type="SAM" id="MobiDB-lite"/>
    </source>
</evidence>
<feature type="region of interest" description="Disordered" evidence="1">
    <location>
        <begin position="387"/>
        <end position="431"/>
    </location>
</feature>
<gene>
    <name evidence="2" type="ORF">CSSPJE1EN1_LOCUS10485</name>
</gene>
<dbReference type="PANTHER" id="PTHR26312">
    <property type="entry name" value="TETRATRICOPEPTIDE REPEAT PROTEIN 5"/>
    <property type="match status" value="1"/>
</dbReference>
<name>A0ABP0WF37_9BRYO</name>
<evidence type="ECO:0000313" key="2">
    <source>
        <dbReference type="EMBL" id="CAK9265007.1"/>
    </source>
</evidence>
<evidence type="ECO:0000313" key="3">
    <source>
        <dbReference type="Proteomes" id="UP001497444"/>
    </source>
</evidence>
<feature type="region of interest" description="Disordered" evidence="1">
    <location>
        <begin position="345"/>
        <end position="366"/>
    </location>
</feature>
<dbReference type="Proteomes" id="UP001497444">
    <property type="component" value="Chromosome 17"/>
</dbReference>
<feature type="compositionally biased region" description="Low complexity" evidence="1">
    <location>
        <begin position="406"/>
        <end position="422"/>
    </location>
</feature>